<gene>
    <name evidence="2" type="ORF">KI809_08895</name>
</gene>
<dbReference type="Proteomes" id="UP000811899">
    <property type="component" value="Unassembled WGS sequence"/>
</dbReference>
<reference evidence="2 3" key="1">
    <citation type="submission" date="2021-05" db="EMBL/GenBank/DDBJ databases">
        <title>The draft genome of Geobacter pelophilus DSM 12255.</title>
        <authorList>
            <person name="Xu Z."/>
            <person name="Masuda Y."/>
            <person name="Itoh H."/>
            <person name="Senoo K."/>
        </authorList>
    </citation>
    <scope>NUCLEOTIDE SEQUENCE [LARGE SCALE GENOMIC DNA]</scope>
    <source>
        <strain evidence="2 3">DSM 12255</strain>
    </source>
</reference>
<comment type="caution">
    <text evidence="2">The sequence shown here is derived from an EMBL/GenBank/DDBJ whole genome shotgun (WGS) entry which is preliminary data.</text>
</comment>
<keyword evidence="3" id="KW-1185">Reference proteome</keyword>
<evidence type="ECO:0000313" key="3">
    <source>
        <dbReference type="Proteomes" id="UP000811899"/>
    </source>
</evidence>
<dbReference type="RefSeq" id="WP_214171193.1">
    <property type="nucleotide sequence ID" value="NZ_JAHCVJ010000003.1"/>
</dbReference>
<protein>
    <submittedName>
        <fullName evidence="2">Uncharacterized protein</fullName>
    </submittedName>
</protein>
<name>A0AAW4L7Z1_9BACT</name>
<organism evidence="2 3">
    <name type="scientific">Geoanaerobacter pelophilus</name>
    <dbReference type="NCBI Taxonomy" id="60036"/>
    <lineage>
        <taxon>Bacteria</taxon>
        <taxon>Pseudomonadati</taxon>
        <taxon>Thermodesulfobacteriota</taxon>
        <taxon>Desulfuromonadia</taxon>
        <taxon>Geobacterales</taxon>
        <taxon>Geobacteraceae</taxon>
        <taxon>Geoanaerobacter</taxon>
    </lineage>
</organism>
<dbReference type="EMBL" id="JAHCVJ010000003">
    <property type="protein sequence ID" value="MBT0664416.1"/>
    <property type="molecule type" value="Genomic_DNA"/>
</dbReference>
<sequence>MLVLVRYNDDNYDIVEDYCLEYLIVTGKVIEFSRSDEWITVGNGPTREKPDVEGWTPSETFYSGPERRKNRRKNLLHTPQTNVTT</sequence>
<accession>A0AAW4L7Z1</accession>
<evidence type="ECO:0000313" key="2">
    <source>
        <dbReference type="EMBL" id="MBT0664416.1"/>
    </source>
</evidence>
<proteinExistence type="predicted"/>
<dbReference type="InterPro" id="IPR054686">
    <property type="entry name" value="GSU3473-like"/>
</dbReference>
<evidence type="ECO:0000256" key="1">
    <source>
        <dbReference type="SAM" id="MobiDB-lite"/>
    </source>
</evidence>
<dbReference type="NCBIfam" id="NF045719">
    <property type="entry name" value="GSU3473_fam"/>
    <property type="match status" value="1"/>
</dbReference>
<dbReference type="AlphaFoldDB" id="A0AAW4L7Z1"/>
<feature type="region of interest" description="Disordered" evidence="1">
    <location>
        <begin position="45"/>
        <end position="85"/>
    </location>
</feature>